<keyword evidence="4 8" id="KW-0479">Metal-binding</keyword>
<dbReference type="GO" id="GO:0016787">
    <property type="term" value="F:hydrolase activity"/>
    <property type="evidence" value="ECO:0007669"/>
    <property type="project" value="UniProtKB-KW"/>
</dbReference>
<dbReference type="PANTHER" id="PTHR33653">
    <property type="entry name" value="RIBONUCLEASE VAPC2"/>
    <property type="match status" value="1"/>
</dbReference>
<evidence type="ECO:0000259" key="9">
    <source>
        <dbReference type="Pfam" id="PF01850"/>
    </source>
</evidence>
<evidence type="ECO:0000256" key="4">
    <source>
        <dbReference type="ARBA" id="ARBA00022723"/>
    </source>
</evidence>
<name>A0A3M9XND6_9HYPH</name>
<dbReference type="OrthoDB" id="7188375at2"/>
<keyword evidence="5 8" id="KW-0378">Hydrolase</keyword>
<comment type="similarity">
    <text evidence="7 8">Belongs to the PINc/VapC protein family.</text>
</comment>
<evidence type="ECO:0000256" key="7">
    <source>
        <dbReference type="ARBA" id="ARBA00038093"/>
    </source>
</evidence>
<dbReference type="CDD" id="cd18746">
    <property type="entry name" value="PIN_VapC4-5_FitB-like"/>
    <property type="match status" value="1"/>
</dbReference>
<dbReference type="InterPro" id="IPR050556">
    <property type="entry name" value="Type_II_TA_system_RNase"/>
</dbReference>
<dbReference type="Gene3D" id="3.40.50.1010">
    <property type="entry name" value="5'-nuclease"/>
    <property type="match status" value="1"/>
</dbReference>
<evidence type="ECO:0000256" key="5">
    <source>
        <dbReference type="ARBA" id="ARBA00022801"/>
    </source>
</evidence>
<accession>A0A3M9XND6</accession>
<proteinExistence type="inferred from homology"/>
<dbReference type="InterPro" id="IPR022907">
    <property type="entry name" value="VapC_family"/>
</dbReference>
<dbReference type="EMBL" id="QWDD01000001">
    <property type="protein sequence ID" value="RNJ49236.1"/>
    <property type="molecule type" value="Genomic_DNA"/>
</dbReference>
<dbReference type="RefSeq" id="WP_123175211.1">
    <property type="nucleotide sequence ID" value="NZ_QWDD01000001.1"/>
</dbReference>
<evidence type="ECO:0000313" key="11">
    <source>
        <dbReference type="Proteomes" id="UP000268623"/>
    </source>
</evidence>
<dbReference type="PANTHER" id="PTHR33653:SF1">
    <property type="entry name" value="RIBONUCLEASE VAPC2"/>
    <property type="match status" value="1"/>
</dbReference>
<dbReference type="Pfam" id="PF01850">
    <property type="entry name" value="PIN"/>
    <property type="match status" value="1"/>
</dbReference>
<sequence length="147" mass="15744">MTLNYLLDTSVISLLAPERPRLNSDLEKWIDSRQDQLFLSAVTILEIEQGIKKLVRAGGSARADRLTEWLNAILYDFGDRVLVVDAVVARLAGAMSDAAIAAGAHPGLADVLIAATAKAHSALVLTRNGRHFAALGADFVDPLESLP</sequence>
<evidence type="ECO:0000256" key="6">
    <source>
        <dbReference type="ARBA" id="ARBA00022842"/>
    </source>
</evidence>
<dbReference type="SUPFAM" id="SSF88723">
    <property type="entry name" value="PIN domain-like"/>
    <property type="match status" value="1"/>
</dbReference>
<comment type="caution">
    <text evidence="10">The sequence shown here is derived from an EMBL/GenBank/DDBJ whole genome shotgun (WGS) entry which is preliminary data.</text>
</comment>
<reference evidence="10 11" key="1">
    <citation type="submission" date="2018-08" db="EMBL/GenBank/DDBJ databases">
        <title>Genome sequence of Methylocystis hirsuta CSC1, a methanotroph able to accumulate PHAs.</title>
        <authorList>
            <person name="Bordel S."/>
            <person name="Rodriguez E."/>
            <person name="Gancedo J."/>
            <person name="Munoz R."/>
        </authorList>
    </citation>
    <scope>NUCLEOTIDE SEQUENCE [LARGE SCALE GENOMIC DNA]</scope>
    <source>
        <strain evidence="10 11">CSC1</strain>
    </source>
</reference>
<feature type="binding site" evidence="8">
    <location>
        <position position="8"/>
    </location>
    <ligand>
        <name>Mg(2+)</name>
        <dbReference type="ChEBI" id="CHEBI:18420"/>
    </ligand>
</feature>
<keyword evidence="3 8" id="KW-0540">Nuclease</keyword>
<organism evidence="10 11">
    <name type="scientific">Methylocystis hirsuta</name>
    <dbReference type="NCBI Taxonomy" id="369798"/>
    <lineage>
        <taxon>Bacteria</taxon>
        <taxon>Pseudomonadati</taxon>
        <taxon>Pseudomonadota</taxon>
        <taxon>Alphaproteobacteria</taxon>
        <taxon>Hyphomicrobiales</taxon>
        <taxon>Methylocystaceae</taxon>
        <taxon>Methylocystis</taxon>
    </lineage>
</organism>
<feature type="binding site" evidence="8">
    <location>
        <position position="110"/>
    </location>
    <ligand>
        <name>Mg(2+)</name>
        <dbReference type="ChEBI" id="CHEBI:18420"/>
    </ligand>
</feature>
<dbReference type="AlphaFoldDB" id="A0A3M9XND6"/>
<dbReference type="InterPro" id="IPR029060">
    <property type="entry name" value="PIN-like_dom_sf"/>
</dbReference>
<evidence type="ECO:0000256" key="2">
    <source>
        <dbReference type="ARBA" id="ARBA00022649"/>
    </source>
</evidence>
<evidence type="ECO:0000256" key="1">
    <source>
        <dbReference type="ARBA" id="ARBA00001946"/>
    </source>
</evidence>
<protein>
    <recommendedName>
        <fullName evidence="8">Ribonuclease VapC</fullName>
        <shortName evidence="8">RNase VapC</shortName>
        <ecNumber evidence="8">3.1.-.-</ecNumber>
    </recommendedName>
    <alternativeName>
        <fullName evidence="8">Toxin VapC</fullName>
    </alternativeName>
</protein>
<keyword evidence="11" id="KW-1185">Reference proteome</keyword>
<evidence type="ECO:0000256" key="3">
    <source>
        <dbReference type="ARBA" id="ARBA00022722"/>
    </source>
</evidence>
<keyword evidence="6 8" id="KW-0460">Magnesium</keyword>
<dbReference type="HAMAP" id="MF_00265">
    <property type="entry name" value="VapC_Nob1"/>
    <property type="match status" value="1"/>
</dbReference>
<evidence type="ECO:0000256" key="8">
    <source>
        <dbReference type="HAMAP-Rule" id="MF_00265"/>
    </source>
</evidence>
<gene>
    <name evidence="8" type="primary">vapC</name>
    <name evidence="10" type="ORF">D1O30_06120</name>
</gene>
<dbReference type="GO" id="GO:0090729">
    <property type="term" value="F:toxin activity"/>
    <property type="evidence" value="ECO:0007669"/>
    <property type="project" value="UniProtKB-KW"/>
</dbReference>
<dbReference type="InterPro" id="IPR002716">
    <property type="entry name" value="PIN_dom"/>
</dbReference>
<dbReference type="Proteomes" id="UP000268623">
    <property type="component" value="Unassembled WGS sequence"/>
</dbReference>
<dbReference type="EC" id="3.1.-.-" evidence="8"/>
<comment type="function">
    <text evidence="8">Toxic component of a toxin-antitoxin (TA) system. An RNase.</text>
</comment>
<evidence type="ECO:0000313" key="10">
    <source>
        <dbReference type="EMBL" id="RNJ49236.1"/>
    </source>
</evidence>
<feature type="domain" description="PIN" evidence="9">
    <location>
        <begin position="5"/>
        <end position="134"/>
    </location>
</feature>
<dbReference type="GO" id="GO:0004540">
    <property type="term" value="F:RNA nuclease activity"/>
    <property type="evidence" value="ECO:0007669"/>
    <property type="project" value="InterPro"/>
</dbReference>
<keyword evidence="8" id="KW-0800">Toxin</keyword>
<dbReference type="GO" id="GO:0000287">
    <property type="term" value="F:magnesium ion binding"/>
    <property type="evidence" value="ECO:0007669"/>
    <property type="project" value="UniProtKB-UniRule"/>
</dbReference>
<comment type="cofactor">
    <cofactor evidence="1 8">
        <name>Mg(2+)</name>
        <dbReference type="ChEBI" id="CHEBI:18420"/>
    </cofactor>
</comment>
<keyword evidence="2 8" id="KW-1277">Toxin-antitoxin system</keyword>